<dbReference type="InterPro" id="IPR012336">
    <property type="entry name" value="Thioredoxin-like_fold"/>
</dbReference>
<dbReference type="Gene3D" id="3.40.30.10">
    <property type="entry name" value="Glutaredoxin"/>
    <property type="match status" value="1"/>
</dbReference>
<dbReference type="Proteomes" id="UP000244880">
    <property type="component" value="Unassembled WGS sequence"/>
</dbReference>
<dbReference type="EMBL" id="OMOR01000001">
    <property type="protein sequence ID" value="SPH21500.1"/>
    <property type="molecule type" value="Genomic_DNA"/>
</dbReference>
<dbReference type="RefSeq" id="WP_108828577.1">
    <property type="nucleotide sequence ID" value="NZ_OMOR01000001.1"/>
</dbReference>
<evidence type="ECO:0000313" key="3">
    <source>
        <dbReference type="EMBL" id="SPH21500.1"/>
    </source>
</evidence>
<keyword evidence="4" id="KW-1185">Reference proteome</keyword>
<proteinExistence type="predicted"/>
<keyword evidence="1" id="KW-0732">Signal</keyword>
<feature type="signal peptide" evidence="1">
    <location>
        <begin position="1"/>
        <end position="20"/>
    </location>
</feature>
<feature type="domain" description="Thioredoxin-like fold" evidence="2">
    <location>
        <begin position="49"/>
        <end position="132"/>
    </location>
</feature>
<dbReference type="CDD" id="cd02951">
    <property type="entry name" value="SoxW"/>
    <property type="match status" value="1"/>
</dbReference>
<gene>
    <name evidence="3" type="ORF">ASD8599_02252</name>
</gene>
<accession>A0A2R8BEH4</accession>
<evidence type="ECO:0000259" key="2">
    <source>
        <dbReference type="Pfam" id="PF13098"/>
    </source>
</evidence>
<dbReference type="InterPro" id="IPR041737">
    <property type="entry name" value="SoxW"/>
</dbReference>
<dbReference type="InterPro" id="IPR036249">
    <property type="entry name" value="Thioredoxin-like_sf"/>
</dbReference>
<dbReference type="OrthoDB" id="9811036at2"/>
<dbReference type="Pfam" id="PF13098">
    <property type="entry name" value="Thioredoxin_2"/>
    <property type="match status" value="1"/>
</dbReference>
<evidence type="ECO:0000313" key="4">
    <source>
        <dbReference type="Proteomes" id="UP000244880"/>
    </source>
</evidence>
<feature type="chain" id="PRO_5015323923" description="Thioredoxin-like fold domain-containing protein" evidence="1">
    <location>
        <begin position="21"/>
        <end position="187"/>
    </location>
</feature>
<name>A0A2R8BEH4_9RHOB</name>
<protein>
    <recommendedName>
        <fullName evidence="2">Thioredoxin-like fold domain-containing protein</fullName>
    </recommendedName>
</protein>
<reference evidence="3 4" key="1">
    <citation type="submission" date="2018-03" db="EMBL/GenBank/DDBJ databases">
        <authorList>
            <person name="Keele B.F."/>
        </authorList>
    </citation>
    <scope>NUCLEOTIDE SEQUENCE [LARGE SCALE GENOMIC DNA]</scope>
    <source>
        <strain evidence="3 4">CECT 8599</strain>
    </source>
</reference>
<dbReference type="SUPFAM" id="SSF52833">
    <property type="entry name" value="Thioredoxin-like"/>
    <property type="match status" value="1"/>
</dbReference>
<organism evidence="3 4">
    <name type="scientific">Ascidiaceihabitans donghaensis</name>
    <dbReference type="NCBI Taxonomy" id="1510460"/>
    <lineage>
        <taxon>Bacteria</taxon>
        <taxon>Pseudomonadati</taxon>
        <taxon>Pseudomonadota</taxon>
        <taxon>Alphaproteobacteria</taxon>
        <taxon>Rhodobacterales</taxon>
        <taxon>Paracoccaceae</taxon>
        <taxon>Ascidiaceihabitans</taxon>
    </lineage>
</organism>
<evidence type="ECO:0000256" key="1">
    <source>
        <dbReference type="SAM" id="SignalP"/>
    </source>
</evidence>
<dbReference type="AlphaFoldDB" id="A0A2R8BEH4"/>
<sequence length="187" mass="21305">MKRFLLAWVMGIFAVSGAYAAELGDDGLHKASWMRDTFKDLSEDLEEATAEGKRLMVIIEQRGCIYCQQMHEDVFPLENIAAFIEDNYFVVQINMFGDVEVTDFDGTTLPEKDMVRKWGALFTPMILFFPEKVADDQSAAEASVATMPGAFGQYTTFNMLNWVVEKGYDGEESFQRYHARKFAEQSK</sequence>